<evidence type="ECO:0000256" key="3">
    <source>
        <dbReference type="ARBA" id="ARBA00022989"/>
    </source>
</evidence>
<sequence length="509" mass="54512">MILATPVDLVRFGARCMPAYTPQGTAVLNANSSASVVCRSEQTQRSVCRASWSKSRGKTMRRMSLSLQVVSSLHRHARSLGLLASQPALVRDGKTPGQPPIESPVPGLVEDGSGSQSSSSLEDPCPRHFTAYCPALIHTLPPVMLLAAVLFVLGRCFLVARTKTLYHIIVASAVDDDPSVDALDFMDVLNPFTTVSFAQIASSDGVVVYSEEALQLETIVHFPDDTVVTTTHTEHYIFSESSGGYIEAMYQDAHTDPDDFVTCTFGGDGTGGCPVLQLGESSNTYTETYSGLVAALVTLAVEQQPTSSFVSAANLNSSLRTSSTSATTRASSSASSATSISPAMSTHPERKSRVGVVAGVCTAAAVLLLACVFWAWRLWYQRRRRAALPRQSTVSDPGRMLEIPEGRVLALHAPTAVERGVVEHQSEALEKLELELSRGRRPPAGPSVAAAVAESSADALRPRRSVHPSTRQEAALNEQVRAMTARIAFLEAEAERRVADDEELPPYAG</sequence>
<evidence type="ECO:0000256" key="1">
    <source>
        <dbReference type="ARBA" id="ARBA00004167"/>
    </source>
</evidence>
<dbReference type="InterPro" id="IPR051694">
    <property type="entry name" value="Immunoregulatory_rcpt-like"/>
</dbReference>
<keyword evidence="4 6" id="KW-0472">Membrane</keyword>
<accession>A0A8H6WJS7</accession>
<keyword evidence="2 6" id="KW-0812">Transmembrane</keyword>
<evidence type="ECO:0000256" key="6">
    <source>
        <dbReference type="SAM" id="Phobius"/>
    </source>
</evidence>
<feature type="compositionally biased region" description="Low complexity" evidence="5">
    <location>
        <begin position="321"/>
        <end position="339"/>
    </location>
</feature>
<dbReference type="PANTHER" id="PTHR15549:SF6">
    <property type="entry name" value="MID2 DOMAIN-CONTAINING PROTEIN"/>
    <property type="match status" value="1"/>
</dbReference>
<proteinExistence type="predicted"/>
<evidence type="ECO:0000256" key="4">
    <source>
        <dbReference type="ARBA" id="ARBA00023136"/>
    </source>
</evidence>
<dbReference type="GO" id="GO:0071944">
    <property type="term" value="C:cell periphery"/>
    <property type="evidence" value="ECO:0007669"/>
    <property type="project" value="UniProtKB-ARBA"/>
</dbReference>
<dbReference type="Proteomes" id="UP000613580">
    <property type="component" value="Unassembled WGS sequence"/>
</dbReference>
<evidence type="ECO:0000313" key="8">
    <source>
        <dbReference type="Proteomes" id="UP000613580"/>
    </source>
</evidence>
<comment type="subcellular location">
    <subcellularLocation>
        <location evidence="1">Membrane</location>
        <topology evidence="1">Single-pass membrane protein</topology>
    </subcellularLocation>
</comment>
<evidence type="ECO:0008006" key="9">
    <source>
        <dbReference type="Google" id="ProtNLM"/>
    </source>
</evidence>
<evidence type="ECO:0000256" key="2">
    <source>
        <dbReference type="ARBA" id="ARBA00022692"/>
    </source>
</evidence>
<feature type="region of interest" description="Disordered" evidence="5">
    <location>
        <begin position="89"/>
        <end position="122"/>
    </location>
</feature>
<keyword evidence="3 6" id="KW-1133">Transmembrane helix</keyword>
<organism evidence="7 8">
    <name type="scientific">Mycena chlorophos</name>
    <name type="common">Agaric fungus</name>
    <name type="synonym">Agaricus chlorophos</name>
    <dbReference type="NCBI Taxonomy" id="658473"/>
    <lineage>
        <taxon>Eukaryota</taxon>
        <taxon>Fungi</taxon>
        <taxon>Dikarya</taxon>
        <taxon>Basidiomycota</taxon>
        <taxon>Agaricomycotina</taxon>
        <taxon>Agaricomycetes</taxon>
        <taxon>Agaricomycetidae</taxon>
        <taxon>Agaricales</taxon>
        <taxon>Marasmiineae</taxon>
        <taxon>Mycenaceae</taxon>
        <taxon>Mycena</taxon>
    </lineage>
</organism>
<name>A0A8H6WJS7_MYCCL</name>
<gene>
    <name evidence="7" type="ORF">HMN09_00209500</name>
</gene>
<dbReference type="GO" id="GO:0016020">
    <property type="term" value="C:membrane"/>
    <property type="evidence" value="ECO:0007669"/>
    <property type="project" value="UniProtKB-SubCell"/>
</dbReference>
<evidence type="ECO:0000256" key="5">
    <source>
        <dbReference type="SAM" id="MobiDB-lite"/>
    </source>
</evidence>
<feature type="transmembrane region" description="Helical" evidence="6">
    <location>
        <begin position="135"/>
        <end position="158"/>
    </location>
</feature>
<keyword evidence="8" id="KW-1185">Reference proteome</keyword>
<feature type="region of interest" description="Disordered" evidence="5">
    <location>
        <begin position="321"/>
        <end position="348"/>
    </location>
</feature>
<dbReference type="AlphaFoldDB" id="A0A8H6WJS7"/>
<protein>
    <recommendedName>
        <fullName evidence="9">Transmembrane protein</fullName>
    </recommendedName>
</protein>
<comment type="caution">
    <text evidence="7">The sequence shown here is derived from an EMBL/GenBank/DDBJ whole genome shotgun (WGS) entry which is preliminary data.</text>
</comment>
<reference evidence="7" key="1">
    <citation type="submission" date="2020-05" db="EMBL/GenBank/DDBJ databases">
        <title>Mycena genomes resolve the evolution of fungal bioluminescence.</title>
        <authorList>
            <person name="Tsai I.J."/>
        </authorList>
    </citation>
    <scope>NUCLEOTIDE SEQUENCE</scope>
    <source>
        <strain evidence="7">110903Hualien_Pintung</strain>
    </source>
</reference>
<dbReference type="EMBL" id="JACAZE010000002">
    <property type="protein sequence ID" value="KAF7321209.1"/>
    <property type="molecule type" value="Genomic_DNA"/>
</dbReference>
<feature type="transmembrane region" description="Helical" evidence="6">
    <location>
        <begin position="354"/>
        <end position="376"/>
    </location>
</feature>
<dbReference type="PANTHER" id="PTHR15549">
    <property type="entry name" value="PAIRED IMMUNOGLOBULIN-LIKE TYPE 2 RECEPTOR"/>
    <property type="match status" value="1"/>
</dbReference>
<evidence type="ECO:0000313" key="7">
    <source>
        <dbReference type="EMBL" id="KAF7321209.1"/>
    </source>
</evidence>